<feature type="region of interest" description="Disordered" evidence="1">
    <location>
        <begin position="72"/>
        <end position="127"/>
    </location>
</feature>
<dbReference type="AlphaFoldDB" id="A0A2C5ZDX8"/>
<feature type="compositionally biased region" description="Polar residues" evidence="1">
    <location>
        <begin position="113"/>
        <end position="127"/>
    </location>
</feature>
<comment type="caution">
    <text evidence="2">The sequence shown here is derived from an EMBL/GenBank/DDBJ whole genome shotgun (WGS) entry which is preliminary data.</text>
</comment>
<name>A0A2C5ZDX8_9HYPO</name>
<keyword evidence="3" id="KW-1185">Reference proteome</keyword>
<organism evidence="2 3">
    <name type="scientific">Ophiocordyceps australis</name>
    <dbReference type="NCBI Taxonomy" id="1399860"/>
    <lineage>
        <taxon>Eukaryota</taxon>
        <taxon>Fungi</taxon>
        <taxon>Dikarya</taxon>
        <taxon>Ascomycota</taxon>
        <taxon>Pezizomycotina</taxon>
        <taxon>Sordariomycetes</taxon>
        <taxon>Hypocreomycetidae</taxon>
        <taxon>Hypocreales</taxon>
        <taxon>Ophiocordycipitaceae</taxon>
        <taxon>Ophiocordyceps</taxon>
    </lineage>
</organism>
<reference evidence="2 3" key="1">
    <citation type="submission" date="2017-06" db="EMBL/GenBank/DDBJ databases">
        <title>Ant-infecting Ophiocordyceps genomes reveal a high diversity of potential behavioral manipulation genes and a possible major role for enterotoxins.</title>
        <authorList>
            <person name="De Bekker C."/>
            <person name="Evans H.C."/>
            <person name="Brachmann A."/>
            <person name="Hughes D.P."/>
        </authorList>
    </citation>
    <scope>NUCLEOTIDE SEQUENCE [LARGE SCALE GENOMIC DNA]</scope>
    <source>
        <strain evidence="2 3">1348a</strain>
    </source>
</reference>
<dbReference type="Proteomes" id="UP000224854">
    <property type="component" value="Unassembled WGS sequence"/>
</dbReference>
<dbReference type="EMBL" id="NJEU01000247">
    <property type="protein sequence ID" value="PHH77922.1"/>
    <property type="molecule type" value="Genomic_DNA"/>
</dbReference>
<gene>
    <name evidence="2" type="ORF">CDD82_3292</name>
</gene>
<feature type="compositionally biased region" description="Low complexity" evidence="1">
    <location>
        <begin position="74"/>
        <end position="84"/>
    </location>
</feature>
<protein>
    <submittedName>
        <fullName evidence="2">Uncharacterized protein</fullName>
    </submittedName>
</protein>
<evidence type="ECO:0000256" key="1">
    <source>
        <dbReference type="SAM" id="MobiDB-lite"/>
    </source>
</evidence>
<sequence>MGQGGGRDLVPHDCLFAGGWAQREKASSTPLMMTIESESFCAFASPSGPRTASPAPSYHELQLPPDALGISWTRSSSASKSPRAAMRKASRARAYSAQTWSQSLSPLDPSVIVTPQSMSAPQRVQCP</sequence>
<accession>A0A2C5ZDX8</accession>
<proteinExistence type="predicted"/>
<evidence type="ECO:0000313" key="3">
    <source>
        <dbReference type="Proteomes" id="UP000224854"/>
    </source>
</evidence>
<evidence type="ECO:0000313" key="2">
    <source>
        <dbReference type="EMBL" id="PHH77922.1"/>
    </source>
</evidence>